<reference evidence="5 6" key="1">
    <citation type="submission" date="2018-11" db="EMBL/GenBank/DDBJ databases">
        <title>Genome sequencing of Paenibacillus lentus DSM25539(T).</title>
        <authorList>
            <person name="Kook J.-K."/>
            <person name="Park S.-N."/>
            <person name="Lim Y.K."/>
        </authorList>
    </citation>
    <scope>NUCLEOTIDE SEQUENCE [LARGE SCALE GENOMIC DNA]</scope>
    <source>
        <strain evidence="5 6">DSM 25539</strain>
    </source>
</reference>
<accession>A0A3S8RSZ4</accession>
<keyword evidence="2" id="KW-0378">Hydrolase</keyword>
<dbReference type="KEGG" id="plen:EIM92_07800"/>
<sequence length="394" mass="43620">MGEEKVKASEAANEEHGKVITSWKFDFGSEAPLDGYMGVTEENAYDSVAGYGFEDVSRVYARDRTAAMAGAPYDAKAALYHRFCIPMGATLAVDVPDGIYVVNILAGDAFAEAHTMLKVAGSKRVLPPIRSAAGQFIEEKFAVPVRGGRFRLHVSGQAPRLNMLELQPAPSTLTLFLAGDSTVTDQPEDGYPYAGWGQLLPALFKHDVCVDNHAQSGRSSRSFIEEGRLEAILQQMKPGDFLMIQFGHNDEKPDSRGTEPFTTYKQHLLRYIEAAREKRAHPVLVTPVHRRYFNPDGTLSDTHGDYIKAMQELAMETDTPLIDLAARSKQLFEAAGPEGSKDLFMWVYPGEYMNFPAGVRDNTHFQELGGEAIARLIADGIRDLQLQPLLMYLR</sequence>
<evidence type="ECO:0000256" key="1">
    <source>
        <dbReference type="ARBA" id="ARBA00008668"/>
    </source>
</evidence>
<feature type="domain" description="Beta-agarase/YXIM esterase-like galactose-binding" evidence="4">
    <location>
        <begin position="23"/>
        <end position="154"/>
    </location>
</feature>
<comment type="similarity">
    <text evidence="1">Belongs to the 'GDSL' lipolytic enzyme family.</text>
</comment>
<dbReference type="Proteomes" id="UP000273145">
    <property type="component" value="Chromosome"/>
</dbReference>
<dbReference type="Gene3D" id="3.40.50.1110">
    <property type="entry name" value="SGNH hydrolase"/>
    <property type="match status" value="1"/>
</dbReference>
<dbReference type="Pfam" id="PF21254">
    <property type="entry name" value="AGA-YXIM_GBD"/>
    <property type="match status" value="1"/>
</dbReference>
<evidence type="ECO:0000313" key="6">
    <source>
        <dbReference type="Proteomes" id="UP000273145"/>
    </source>
</evidence>
<dbReference type="SUPFAM" id="SSF52266">
    <property type="entry name" value="SGNH hydrolase"/>
    <property type="match status" value="1"/>
</dbReference>
<evidence type="ECO:0000259" key="4">
    <source>
        <dbReference type="Pfam" id="PF21254"/>
    </source>
</evidence>
<dbReference type="InterPro" id="IPR037459">
    <property type="entry name" value="RhgT-like"/>
</dbReference>
<evidence type="ECO:0000259" key="3">
    <source>
        <dbReference type="Pfam" id="PF13472"/>
    </source>
</evidence>
<dbReference type="AlphaFoldDB" id="A0A3S8RSZ4"/>
<protein>
    <submittedName>
        <fullName evidence="5">Rhamnogalacturonan acetylesterase</fullName>
    </submittedName>
</protein>
<feature type="domain" description="SGNH hydrolase-type esterase" evidence="3">
    <location>
        <begin position="179"/>
        <end position="332"/>
    </location>
</feature>
<evidence type="ECO:0000313" key="5">
    <source>
        <dbReference type="EMBL" id="AZK46106.1"/>
    </source>
</evidence>
<dbReference type="SUPFAM" id="SSF49785">
    <property type="entry name" value="Galactose-binding domain-like"/>
    <property type="match status" value="1"/>
</dbReference>
<dbReference type="Pfam" id="PF13472">
    <property type="entry name" value="Lipase_GDSL_2"/>
    <property type="match status" value="1"/>
</dbReference>
<dbReference type="OrthoDB" id="9807041at2"/>
<dbReference type="CDD" id="cd01821">
    <property type="entry name" value="Rhamnogalacturan_acetylesterase_like"/>
    <property type="match status" value="1"/>
</dbReference>
<organism evidence="5 6">
    <name type="scientific">Paenibacillus lentus</name>
    <dbReference type="NCBI Taxonomy" id="1338368"/>
    <lineage>
        <taxon>Bacteria</taxon>
        <taxon>Bacillati</taxon>
        <taxon>Bacillota</taxon>
        <taxon>Bacilli</taxon>
        <taxon>Bacillales</taxon>
        <taxon>Paenibacillaceae</taxon>
        <taxon>Paenibacillus</taxon>
    </lineage>
</organism>
<name>A0A3S8RSZ4_9BACL</name>
<gene>
    <name evidence="5" type="ORF">EIM92_07800</name>
</gene>
<dbReference type="PANTHER" id="PTHR43695">
    <property type="entry name" value="PUTATIVE (AFU_ORTHOLOGUE AFUA_2G17250)-RELATED"/>
    <property type="match status" value="1"/>
</dbReference>
<dbReference type="InterPro" id="IPR008979">
    <property type="entry name" value="Galactose-bd-like_sf"/>
</dbReference>
<proteinExistence type="inferred from homology"/>
<dbReference type="Gene3D" id="2.60.120.430">
    <property type="entry name" value="Galactose-binding lectin"/>
    <property type="match status" value="1"/>
</dbReference>
<dbReference type="InterPro" id="IPR013830">
    <property type="entry name" value="SGNH_hydro"/>
</dbReference>
<dbReference type="EMBL" id="CP034248">
    <property type="protein sequence ID" value="AZK46106.1"/>
    <property type="molecule type" value="Genomic_DNA"/>
</dbReference>
<dbReference type="RefSeq" id="WP_125082177.1">
    <property type="nucleotide sequence ID" value="NZ_CP034248.1"/>
</dbReference>
<dbReference type="InterPro" id="IPR036514">
    <property type="entry name" value="SGNH_hydro_sf"/>
</dbReference>
<dbReference type="PANTHER" id="PTHR43695:SF1">
    <property type="entry name" value="RHAMNOGALACTURONAN ACETYLESTERASE"/>
    <property type="match status" value="1"/>
</dbReference>
<evidence type="ECO:0000256" key="2">
    <source>
        <dbReference type="ARBA" id="ARBA00022801"/>
    </source>
</evidence>
<dbReference type="InterPro" id="IPR049033">
    <property type="entry name" value="AGA-YXIM_GBD"/>
</dbReference>
<dbReference type="GO" id="GO:0016787">
    <property type="term" value="F:hydrolase activity"/>
    <property type="evidence" value="ECO:0007669"/>
    <property type="project" value="UniProtKB-KW"/>
</dbReference>
<keyword evidence="6" id="KW-1185">Reference proteome</keyword>